<dbReference type="GO" id="GO:0000723">
    <property type="term" value="P:telomere maintenance"/>
    <property type="evidence" value="ECO:0007669"/>
    <property type="project" value="InterPro"/>
</dbReference>
<dbReference type="Gene3D" id="3.40.50.300">
    <property type="entry name" value="P-loop containing nucleotide triphosphate hydrolases"/>
    <property type="match status" value="1"/>
</dbReference>
<gene>
    <name evidence="3" type="ORF">EV421DRAFT_1688181</name>
</gene>
<dbReference type="SUPFAM" id="SSF52540">
    <property type="entry name" value="P-loop containing nucleoside triphosphate hydrolases"/>
    <property type="match status" value="1"/>
</dbReference>
<dbReference type="GO" id="GO:0043139">
    <property type="term" value="F:5'-3' DNA helicase activity"/>
    <property type="evidence" value="ECO:0007669"/>
    <property type="project" value="UniProtKB-EC"/>
</dbReference>
<feature type="non-terminal residue" evidence="3">
    <location>
        <position position="154"/>
    </location>
</feature>
<evidence type="ECO:0000313" key="3">
    <source>
        <dbReference type="EMBL" id="KAK0430930.1"/>
    </source>
</evidence>
<evidence type="ECO:0000313" key="4">
    <source>
        <dbReference type="Proteomes" id="UP001175226"/>
    </source>
</evidence>
<dbReference type="EC" id="5.6.2.3" evidence="1"/>
<reference evidence="3" key="1">
    <citation type="submission" date="2023-06" db="EMBL/GenBank/DDBJ databases">
        <authorList>
            <consortium name="Lawrence Berkeley National Laboratory"/>
            <person name="Ahrendt S."/>
            <person name="Sahu N."/>
            <person name="Indic B."/>
            <person name="Wong-Bajracharya J."/>
            <person name="Merenyi Z."/>
            <person name="Ke H.-M."/>
            <person name="Monk M."/>
            <person name="Kocsube S."/>
            <person name="Drula E."/>
            <person name="Lipzen A."/>
            <person name="Balint B."/>
            <person name="Henrissat B."/>
            <person name="Andreopoulos B."/>
            <person name="Martin F.M."/>
            <person name="Harder C.B."/>
            <person name="Rigling D."/>
            <person name="Ford K.L."/>
            <person name="Foster G.D."/>
            <person name="Pangilinan J."/>
            <person name="Papanicolaou A."/>
            <person name="Barry K."/>
            <person name="LaButti K."/>
            <person name="Viragh M."/>
            <person name="Koriabine M."/>
            <person name="Yan M."/>
            <person name="Riley R."/>
            <person name="Champramary S."/>
            <person name="Plett K.L."/>
            <person name="Tsai I.J."/>
            <person name="Slot J."/>
            <person name="Sipos G."/>
            <person name="Plett J."/>
            <person name="Nagy L.G."/>
            <person name="Grigoriev I.V."/>
        </authorList>
    </citation>
    <scope>NUCLEOTIDE SEQUENCE</scope>
    <source>
        <strain evidence="3">FPL87.14</strain>
    </source>
</reference>
<dbReference type="GO" id="GO:0006310">
    <property type="term" value="P:DNA recombination"/>
    <property type="evidence" value="ECO:0007669"/>
    <property type="project" value="UniProtKB-KW"/>
</dbReference>
<dbReference type="EMBL" id="JAUEPT010000128">
    <property type="protein sequence ID" value="KAK0430930.1"/>
    <property type="molecule type" value="Genomic_DNA"/>
</dbReference>
<dbReference type="GO" id="GO:0005524">
    <property type="term" value="F:ATP binding"/>
    <property type="evidence" value="ECO:0007669"/>
    <property type="project" value="UniProtKB-KW"/>
</dbReference>
<organism evidence="3 4">
    <name type="scientific">Armillaria borealis</name>
    <dbReference type="NCBI Taxonomy" id="47425"/>
    <lineage>
        <taxon>Eukaryota</taxon>
        <taxon>Fungi</taxon>
        <taxon>Dikarya</taxon>
        <taxon>Basidiomycota</taxon>
        <taxon>Agaricomycotina</taxon>
        <taxon>Agaricomycetes</taxon>
        <taxon>Agaricomycetidae</taxon>
        <taxon>Agaricales</taxon>
        <taxon>Marasmiineae</taxon>
        <taxon>Physalacriaceae</taxon>
        <taxon>Armillaria</taxon>
    </lineage>
</organism>
<name>A0AA39IUZ2_9AGAR</name>
<keyword evidence="1 3" id="KW-0378">Hydrolase</keyword>
<keyword evidence="1" id="KW-0347">Helicase</keyword>
<keyword evidence="1" id="KW-0227">DNA damage</keyword>
<evidence type="ECO:0000259" key="2">
    <source>
        <dbReference type="Pfam" id="PF05970"/>
    </source>
</evidence>
<dbReference type="PANTHER" id="PTHR47642">
    <property type="entry name" value="ATP-DEPENDENT DNA HELICASE"/>
    <property type="match status" value="1"/>
</dbReference>
<sequence>EVKVVDKHYLEQRYHSEEFKSSLDSSSYKFSLNKEQDWAFRIVANHAVSPYSDQLNLYIGGMGGTGKSQVLKALMNFFNDRDETHRIIIVAPTGSAAALLGGSTYHLAFGINDRVDTQNDGSSVLSHLSGVDYVFFDEVSMLSAGDLGKISVRL</sequence>
<accession>A0AA39IUZ2</accession>
<dbReference type="PANTHER" id="PTHR47642:SF5">
    <property type="entry name" value="ATP-DEPENDENT DNA HELICASE"/>
    <property type="match status" value="1"/>
</dbReference>
<dbReference type="InterPro" id="IPR027417">
    <property type="entry name" value="P-loop_NTPase"/>
</dbReference>
<dbReference type="GO" id="GO:0016787">
    <property type="term" value="F:hydrolase activity"/>
    <property type="evidence" value="ECO:0007669"/>
    <property type="project" value="UniProtKB-KW"/>
</dbReference>
<dbReference type="Pfam" id="PF05970">
    <property type="entry name" value="PIF1"/>
    <property type="match status" value="1"/>
</dbReference>
<dbReference type="InterPro" id="IPR051055">
    <property type="entry name" value="PIF1_helicase"/>
</dbReference>
<feature type="domain" description="DNA helicase Pif1-like DEAD-box helicase" evidence="2">
    <location>
        <begin position="32"/>
        <end position="144"/>
    </location>
</feature>
<keyword evidence="1" id="KW-0234">DNA repair</keyword>
<proteinExistence type="inferred from homology"/>
<dbReference type="AlphaFoldDB" id="A0AA39IUZ2"/>
<feature type="non-terminal residue" evidence="3">
    <location>
        <position position="1"/>
    </location>
</feature>
<dbReference type="GO" id="GO:0006281">
    <property type="term" value="P:DNA repair"/>
    <property type="evidence" value="ECO:0007669"/>
    <property type="project" value="UniProtKB-KW"/>
</dbReference>
<comment type="caution">
    <text evidence="3">The sequence shown here is derived from an EMBL/GenBank/DDBJ whole genome shotgun (WGS) entry which is preliminary data.</text>
</comment>
<keyword evidence="1" id="KW-0233">DNA recombination</keyword>
<protein>
    <recommendedName>
        <fullName evidence="1">ATP-dependent DNA helicase</fullName>
        <ecNumber evidence="1">5.6.2.3</ecNumber>
    </recommendedName>
</protein>
<evidence type="ECO:0000256" key="1">
    <source>
        <dbReference type="RuleBase" id="RU363044"/>
    </source>
</evidence>
<dbReference type="Proteomes" id="UP001175226">
    <property type="component" value="Unassembled WGS sequence"/>
</dbReference>
<comment type="similarity">
    <text evidence="1">Belongs to the helicase family.</text>
</comment>
<keyword evidence="1" id="KW-0067">ATP-binding</keyword>
<dbReference type="InterPro" id="IPR010285">
    <property type="entry name" value="DNA_helicase_pif1-like_DEAD"/>
</dbReference>
<comment type="cofactor">
    <cofactor evidence="1">
        <name>Mg(2+)</name>
        <dbReference type="ChEBI" id="CHEBI:18420"/>
    </cofactor>
</comment>
<comment type="catalytic activity">
    <reaction evidence="1">
        <text>ATP + H2O = ADP + phosphate + H(+)</text>
        <dbReference type="Rhea" id="RHEA:13065"/>
        <dbReference type="ChEBI" id="CHEBI:15377"/>
        <dbReference type="ChEBI" id="CHEBI:15378"/>
        <dbReference type="ChEBI" id="CHEBI:30616"/>
        <dbReference type="ChEBI" id="CHEBI:43474"/>
        <dbReference type="ChEBI" id="CHEBI:456216"/>
        <dbReference type="EC" id="5.6.2.3"/>
    </reaction>
</comment>
<keyword evidence="1" id="KW-0547">Nucleotide-binding</keyword>
<keyword evidence="4" id="KW-1185">Reference proteome</keyword>